<dbReference type="SUPFAM" id="SSF50447">
    <property type="entry name" value="Translation proteins"/>
    <property type="match status" value="1"/>
</dbReference>
<dbReference type="InterPro" id="IPR054696">
    <property type="entry name" value="GTP-eEF1A_C"/>
</dbReference>
<dbReference type="EC" id="2.7.7.4" evidence="1"/>
<evidence type="ECO:0000256" key="4">
    <source>
        <dbReference type="ARBA" id="ARBA00022741"/>
    </source>
</evidence>
<dbReference type="InterPro" id="IPR050100">
    <property type="entry name" value="TRAFAC_GTPase_members"/>
</dbReference>
<gene>
    <name evidence="8" type="ORF">NEF87_002039</name>
</gene>
<dbReference type="InterPro" id="IPR031157">
    <property type="entry name" value="G_TR_CS"/>
</dbReference>
<keyword evidence="3 8" id="KW-0548">Nucleotidyltransferase</keyword>
<proteinExistence type="predicted"/>
<dbReference type="Gene3D" id="3.40.50.300">
    <property type="entry name" value="P-loop containing nucleotide triphosphate hydrolases"/>
    <property type="match status" value="2"/>
</dbReference>
<dbReference type="PROSITE" id="PS00301">
    <property type="entry name" value="G_TR_1"/>
    <property type="match status" value="1"/>
</dbReference>
<dbReference type="PRINTS" id="PR00315">
    <property type="entry name" value="ELONGATNFCT"/>
</dbReference>
<dbReference type="EMBL" id="CP104013">
    <property type="protein sequence ID" value="UYP45754.1"/>
    <property type="molecule type" value="Genomic_DNA"/>
</dbReference>
<sequence length="616" mass="70096">MTQPYIDTNYTENTKDLEEEISDRMNIAIVGHVDHGKSTIIGRLLADTKSLPQGKLEQIKERCKRNSKPFEYSFLLDALKDEQAQGITIDTARVFFNSEKRKYIILDTPGHIEFLRNVVTGASRAEAALLIIDAHEGIQENSKRYCYMISLLGIKKISIVVNKMDLIDYSETKFLNIVHEYQQFLDKIQVTPLSFIPVSGKLGDNVASNSENIPWYKGPSILSQLDMFIGEKIPEDQNFRMSVQDVYKFTENNDKRRIVAGTIESGAISVGEEVVFLPSGKTSKIQSIEGFNTSTKKTITAGYATGFTIADHLYIKRGQIMARSDQNQPHVANNIVVDLFWLGKLPLQYEKEYFIKIGAQKVPFTLQKIRRVIDATNLNFEEKPEIHRNEVAECEFLLKEPIAFDLTHELLLTSRFVIVDDFEIAGGGIISDIINNSTEKTKKTNENLSFAWERSRIGMDDRAERYNQKSSLILITGGKESRKKEIAKALEKELFSQGKFVYHMGIGHLLYGLDESVRLNTINNTDNHISRLAEIANIMLDSGCILIVTARSLNQSDLELLRKTLIVPEKLISVWIGNVVFTDIKVDYHLFNFQRIKRGVKRLKQILQDKGIIFKI</sequence>
<dbReference type="NCBIfam" id="TIGR00231">
    <property type="entry name" value="small_GTP"/>
    <property type="match status" value="1"/>
</dbReference>
<feature type="domain" description="Tr-type G" evidence="7">
    <location>
        <begin position="22"/>
        <end position="235"/>
    </location>
</feature>
<name>A0ABY6HT72_9ARCH</name>
<evidence type="ECO:0000313" key="8">
    <source>
        <dbReference type="EMBL" id="UYP45754.1"/>
    </source>
</evidence>
<dbReference type="InterPro" id="IPR000795">
    <property type="entry name" value="T_Tr_GTP-bd_dom"/>
</dbReference>
<keyword evidence="5" id="KW-0067">ATP-binding</keyword>
<dbReference type="GO" id="GO:0004781">
    <property type="term" value="F:sulfate adenylyltransferase (ATP) activity"/>
    <property type="evidence" value="ECO:0007669"/>
    <property type="project" value="UniProtKB-EC"/>
</dbReference>
<dbReference type="PANTHER" id="PTHR23115">
    <property type="entry name" value="TRANSLATION FACTOR"/>
    <property type="match status" value="1"/>
</dbReference>
<evidence type="ECO:0000256" key="5">
    <source>
        <dbReference type="ARBA" id="ARBA00022840"/>
    </source>
</evidence>
<dbReference type="Proteomes" id="UP001208689">
    <property type="component" value="Chromosome"/>
</dbReference>
<dbReference type="InterPro" id="IPR027417">
    <property type="entry name" value="P-loop_NTPase"/>
</dbReference>
<keyword evidence="9" id="KW-1185">Reference proteome</keyword>
<dbReference type="SUPFAM" id="SSF50465">
    <property type="entry name" value="EF-Tu/eEF-1alpha/eIF2-gamma C-terminal domain"/>
    <property type="match status" value="1"/>
</dbReference>
<keyword evidence="2 8" id="KW-0808">Transferase</keyword>
<dbReference type="Pfam" id="PF00009">
    <property type="entry name" value="GTP_EFTU"/>
    <property type="match status" value="1"/>
</dbReference>
<dbReference type="InterPro" id="IPR011779">
    <property type="entry name" value="SO4_adenylTrfase_lsu"/>
</dbReference>
<evidence type="ECO:0000259" key="7">
    <source>
        <dbReference type="PROSITE" id="PS51722"/>
    </source>
</evidence>
<dbReference type="InterPro" id="IPR009001">
    <property type="entry name" value="Transl_elong_EF1A/Init_IF2_C"/>
</dbReference>
<evidence type="ECO:0000256" key="3">
    <source>
        <dbReference type="ARBA" id="ARBA00022695"/>
    </source>
</evidence>
<dbReference type="InterPro" id="IPR009000">
    <property type="entry name" value="Transl_B-barrel_sf"/>
</dbReference>
<evidence type="ECO:0000256" key="2">
    <source>
        <dbReference type="ARBA" id="ARBA00022679"/>
    </source>
</evidence>
<keyword evidence="4" id="KW-0547">Nucleotide-binding</keyword>
<evidence type="ECO:0000256" key="6">
    <source>
        <dbReference type="ARBA" id="ARBA00023134"/>
    </source>
</evidence>
<protein>
    <recommendedName>
        <fullName evidence="1">sulfate adenylyltransferase</fullName>
        <ecNumber evidence="1">2.7.7.4</ecNumber>
    </recommendedName>
</protein>
<evidence type="ECO:0000313" key="9">
    <source>
        <dbReference type="Proteomes" id="UP001208689"/>
    </source>
</evidence>
<dbReference type="InterPro" id="IPR005225">
    <property type="entry name" value="Small_GTP-bd"/>
</dbReference>
<dbReference type="SUPFAM" id="SSF52540">
    <property type="entry name" value="P-loop containing nucleoside triphosphate hydrolases"/>
    <property type="match status" value="1"/>
</dbReference>
<accession>A0ABY6HT72</accession>
<dbReference type="InterPro" id="IPR059117">
    <property type="entry name" value="APS_kinase_dom"/>
</dbReference>
<dbReference type="Pfam" id="PF22594">
    <property type="entry name" value="GTP-eEF1A_C"/>
    <property type="match status" value="1"/>
</dbReference>
<dbReference type="NCBIfam" id="TIGR02034">
    <property type="entry name" value="CysN"/>
    <property type="match status" value="1"/>
</dbReference>
<keyword evidence="6" id="KW-0342">GTP-binding</keyword>
<reference evidence="8" key="1">
    <citation type="submission" date="2022-09" db="EMBL/GenBank/DDBJ databases">
        <title>Actin cytoskeleton and complex cell architecture in an #Asgard archaeon.</title>
        <authorList>
            <person name="Ponce Toledo R.I."/>
            <person name="Schleper C."/>
            <person name="Rodrigues Oliveira T."/>
            <person name="Wollweber F."/>
            <person name="Xu J."/>
            <person name="Rittmann S."/>
            <person name="Klingl A."/>
            <person name="Pilhofer M."/>
        </authorList>
    </citation>
    <scope>NUCLEOTIDE SEQUENCE</scope>
    <source>
        <strain evidence="8">B-35</strain>
    </source>
</reference>
<dbReference type="Gene3D" id="2.40.30.10">
    <property type="entry name" value="Translation factors"/>
    <property type="match status" value="2"/>
</dbReference>
<evidence type="ECO:0000256" key="1">
    <source>
        <dbReference type="ARBA" id="ARBA00012391"/>
    </source>
</evidence>
<dbReference type="PROSITE" id="PS51722">
    <property type="entry name" value="G_TR_2"/>
    <property type="match status" value="1"/>
</dbReference>
<organism evidence="8 9">
    <name type="scientific">Candidatus Lokiarchaeum ossiferum</name>
    <dbReference type="NCBI Taxonomy" id="2951803"/>
    <lineage>
        <taxon>Archaea</taxon>
        <taxon>Promethearchaeati</taxon>
        <taxon>Promethearchaeota</taxon>
        <taxon>Promethearchaeia</taxon>
        <taxon>Promethearchaeales</taxon>
        <taxon>Promethearchaeaceae</taxon>
        <taxon>Candidatus Lokiarchaeum</taxon>
    </lineage>
</organism>
<dbReference type="Pfam" id="PF01583">
    <property type="entry name" value="APS_kinase"/>
    <property type="match status" value="1"/>
</dbReference>